<organism evidence="2 3">
    <name type="scientific">Marinobacter lacisalsi</name>
    <dbReference type="NCBI Taxonomy" id="475979"/>
    <lineage>
        <taxon>Bacteria</taxon>
        <taxon>Pseudomonadati</taxon>
        <taxon>Pseudomonadota</taxon>
        <taxon>Gammaproteobacteria</taxon>
        <taxon>Pseudomonadales</taxon>
        <taxon>Marinobacteraceae</taxon>
        <taxon>Marinobacter</taxon>
    </lineage>
</organism>
<dbReference type="EMBL" id="JBHSDI010000012">
    <property type="protein sequence ID" value="MFC4259250.1"/>
    <property type="molecule type" value="Genomic_DNA"/>
</dbReference>
<dbReference type="Proteomes" id="UP001595798">
    <property type="component" value="Unassembled WGS sequence"/>
</dbReference>
<comment type="caution">
    <text evidence="2">The sequence shown here is derived from an EMBL/GenBank/DDBJ whole genome shotgun (WGS) entry which is preliminary data.</text>
</comment>
<evidence type="ECO:0000313" key="3">
    <source>
        <dbReference type="Proteomes" id="UP001595798"/>
    </source>
</evidence>
<name>A0ABV8QFW1_9GAMM</name>
<protein>
    <submittedName>
        <fullName evidence="2">Uncharacterized protein</fullName>
    </submittedName>
</protein>
<keyword evidence="1" id="KW-0732">Signal</keyword>
<feature type="chain" id="PRO_5045888339" evidence="1">
    <location>
        <begin position="20"/>
        <end position="160"/>
    </location>
</feature>
<proteinExistence type="predicted"/>
<feature type="signal peptide" evidence="1">
    <location>
        <begin position="1"/>
        <end position="19"/>
    </location>
</feature>
<reference evidence="3" key="1">
    <citation type="journal article" date="2019" name="Int. J. Syst. Evol. Microbiol.">
        <title>The Global Catalogue of Microorganisms (GCM) 10K type strain sequencing project: providing services to taxonomists for standard genome sequencing and annotation.</title>
        <authorList>
            <consortium name="The Broad Institute Genomics Platform"/>
            <consortium name="The Broad Institute Genome Sequencing Center for Infectious Disease"/>
            <person name="Wu L."/>
            <person name="Ma J."/>
        </authorList>
    </citation>
    <scope>NUCLEOTIDE SEQUENCE [LARGE SCALE GENOMIC DNA]</scope>
    <source>
        <strain evidence="3">CECT 7297</strain>
    </source>
</reference>
<dbReference type="RefSeq" id="WP_379886798.1">
    <property type="nucleotide sequence ID" value="NZ_JBHSDI010000012.1"/>
</dbReference>
<keyword evidence="3" id="KW-1185">Reference proteome</keyword>
<accession>A0ABV8QFW1</accession>
<evidence type="ECO:0000256" key="1">
    <source>
        <dbReference type="SAM" id="SignalP"/>
    </source>
</evidence>
<evidence type="ECO:0000313" key="2">
    <source>
        <dbReference type="EMBL" id="MFC4259250.1"/>
    </source>
</evidence>
<gene>
    <name evidence="2" type="ORF">ACFOZ5_09440</name>
</gene>
<sequence length="160" mass="17853">MKKVGLALLFSFAAQASLATTVEDQARAAGFTNCLETTKKLADFLVKKHAHASHDFWNKEAVNERFFDSVIVKDYSDGDSHISLTIVPRGGQCDWSYTETYPVEQPCQIVREEMFGEMDYAGSLNETTMALKNGNGLNYYLTPSESGNTCLVTKREVSYQ</sequence>